<accession>A0A545ANF6</accession>
<dbReference type="InParanoid" id="A0A545ANF6"/>
<sequence>MAWSYAMTHRLRPQAGECISTNHQNTTPEGRQWVCAEYRWALRVMSSEGAVIVADDQDMTSASDSVPTLPEFGKVDPSNIRRAMAPRLKWPQGVVEECERVERLRPDWSVFYITTNFGLAGAPVGYRATLNGTSHRSDARFVSAETPDELLAAIDAVEREC</sequence>
<dbReference type="AlphaFoldDB" id="A0A545ANF6"/>
<evidence type="ECO:0000313" key="1">
    <source>
        <dbReference type="EMBL" id="TQS42800.1"/>
    </source>
</evidence>
<gene>
    <name evidence="1" type="ORF">FL583_22340</name>
</gene>
<protein>
    <submittedName>
        <fullName evidence="1">Uncharacterized protein</fullName>
    </submittedName>
</protein>
<keyword evidence="2" id="KW-1185">Reference proteome</keyword>
<organism evidence="1 2">
    <name type="scientific">Cryptosporangium phraense</name>
    <dbReference type="NCBI Taxonomy" id="2593070"/>
    <lineage>
        <taxon>Bacteria</taxon>
        <taxon>Bacillati</taxon>
        <taxon>Actinomycetota</taxon>
        <taxon>Actinomycetes</taxon>
        <taxon>Cryptosporangiales</taxon>
        <taxon>Cryptosporangiaceae</taxon>
        <taxon>Cryptosporangium</taxon>
    </lineage>
</organism>
<evidence type="ECO:0000313" key="2">
    <source>
        <dbReference type="Proteomes" id="UP000317982"/>
    </source>
</evidence>
<reference evidence="1 2" key="1">
    <citation type="submission" date="2019-07" db="EMBL/GenBank/DDBJ databases">
        <title>Cryptosporangium phraense sp. nov., isolated from plant litter.</title>
        <authorList>
            <person name="Suriyachadkun C."/>
        </authorList>
    </citation>
    <scope>NUCLEOTIDE SEQUENCE [LARGE SCALE GENOMIC DNA]</scope>
    <source>
        <strain evidence="1 2">A-T 5661</strain>
    </source>
</reference>
<name>A0A545ANF6_9ACTN</name>
<comment type="caution">
    <text evidence="1">The sequence shown here is derived from an EMBL/GenBank/DDBJ whole genome shotgun (WGS) entry which is preliminary data.</text>
</comment>
<dbReference type="Proteomes" id="UP000317982">
    <property type="component" value="Unassembled WGS sequence"/>
</dbReference>
<dbReference type="EMBL" id="VIRS01000016">
    <property type="protein sequence ID" value="TQS42800.1"/>
    <property type="molecule type" value="Genomic_DNA"/>
</dbReference>
<dbReference type="RefSeq" id="WP_142706669.1">
    <property type="nucleotide sequence ID" value="NZ_VIRS01000016.1"/>
</dbReference>
<proteinExistence type="predicted"/>